<feature type="domain" description="Beta-carotene isomerase D27-like C-terminal" evidence="1">
    <location>
        <begin position="155"/>
        <end position="235"/>
    </location>
</feature>
<dbReference type="EMBL" id="BAABME010013405">
    <property type="protein sequence ID" value="GAA0186131.1"/>
    <property type="molecule type" value="Genomic_DNA"/>
</dbReference>
<dbReference type="Pfam" id="PF13225">
    <property type="entry name" value="D27-like_C"/>
    <property type="match status" value="1"/>
</dbReference>
<dbReference type="InterPro" id="IPR025114">
    <property type="entry name" value="D27-like_C"/>
</dbReference>
<evidence type="ECO:0000313" key="3">
    <source>
        <dbReference type="EMBL" id="GAA0186131.1"/>
    </source>
</evidence>
<organism evidence="3 4">
    <name type="scientific">Lithospermum erythrorhizon</name>
    <name type="common">Purple gromwell</name>
    <name type="synonym">Lithospermum officinale var. erythrorhizon</name>
    <dbReference type="NCBI Taxonomy" id="34254"/>
    <lineage>
        <taxon>Eukaryota</taxon>
        <taxon>Viridiplantae</taxon>
        <taxon>Streptophyta</taxon>
        <taxon>Embryophyta</taxon>
        <taxon>Tracheophyta</taxon>
        <taxon>Spermatophyta</taxon>
        <taxon>Magnoliopsida</taxon>
        <taxon>eudicotyledons</taxon>
        <taxon>Gunneridae</taxon>
        <taxon>Pentapetalae</taxon>
        <taxon>asterids</taxon>
        <taxon>lamiids</taxon>
        <taxon>Boraginales</taxon>
        <taxon>Boraginaceae</taxon>
        <taxon>Boraginoideae</taxon>
        <taxon>Lithospermeae</taxon>
        <taxon>Lithospermum</taxon>
    </lineage>
</organism>
<dbReference type="PANTHER" id="PTHR33591">
    <property type="entry name" value="BETA-CAROTENE ISOMERASE D27"/>
    <property type="match status" value="1"/>
</dbReference>
<evidence type="ECO:0000259" key="1">
    <source>
        <dbReference type="Pfam" id="PF13225"/>
    </source>
</evidence>
<dbReference type="Proteomes" id="UP001454036">
    <property type="component" value="Unassembled WGS sequence"/>
</dbReference>
<protein>
    <submittedName>
        <fullName evidence="3">Isomerase</fullName>
    </submittedName>
</protein>
<keyword evidence="3" id="KW-0413">Isomerase</keyword>
<dbReference type="EMBL" id="BAABME010012748">
    <property type="protein sequence ID" value="GAA0185483.1"/>
    <property type="molecule type" value="Genomic_DNA"/>
</dbReference>
<accession>A0AAV3S276</accession>
<dbReference type="GO" id="GO:0005506">
    <property type="term" value="F:iron ion binding"/>
    <property type="evidence" value="ECO:0007669"/>
    <property type="project" value="InterPro"/>
</dbReference>
<proteinExistence type="predicted"/>
<gene>
    <name evidence="2" type="ORF">LIER_32771</name>
    <name evidence="3" type="ORF">LIER_33419</name>
</gene>
<evidence type="ECO:0000313" key="2">
    <source>
        <dbReference type="EMBL" id="GAA0185483.1"/>
    </source>
</evidence>
<dbReference type="GO" id="GO:0009536">
    <property type="term" value="C:plastid"/>
    <property type="evidence" value="ECO:0007669"/>
    <property type="project" value="TreeGrafter"/>
</dbReference>
<evidence type="ECO:0000313" key="4">
    <source>
        <dbReference type="Proteomes" id="UP001454036"/>
    </source>
</evidence>
<comment type="caution">
    <text evidence="3">The sequence shown here is derived from an EMBL/GenBank/DDBJ whole genome shotgun (WGS) entry which is preliminary data.</text>
</comment>
<dbReference type="InterPro" id="IPR038938">
    <property type="entry name" value="D27-like"/>
</dbReference>
<dbReference type="PANTHER" id="PTHR33591:SF1">
    <property type="entry name" value="BETA-CAROTENE ISOMERASE D27, CHLOROPLASTIC"/>
    <property type="match status" value="1"/>
</dbReference>
<name>A0AAV3S276_LITER</name>
<keyword evidence="4" id="KW-1185">Reference proteome</keyword>
<dbReference type="AlphaFoldDB" id="A0AAV3S276"/>
<sequence>MEAKLVLQFKTSLVKPRIHYKNIHTRHSSTMLHGPIIVGVMAEPVKNPELSSSESSSKSVYNDNWFDLAAINYLSTNIQATTGLKIKKSGYDGLVEAARAAHKVFNPTQQHHIVLQTLEKALPRFILTLIRTVLPKSSKFTREYFAAFTTVFFVWLVGPCEVRESDFEGRKEKNVVYIKKCRFLEESNCVGMCTNLCKTPSQAFIKNSFGMPIYMVPNFEDMSCEMIYGQEPPQPANDPAFSQPCYKLCKENKKHHDKCET</sequence>
<dbReference type="GO" id="GO:0016859">
    <property type="term" value="F:cis-trans isomerase activity"/>
    <property type="evidence" value="ECO:0007669"/>
    <property type="project" value="TreeGrafter"/>
</dbReference>
<dbReference type="GO" id="GO:1901601">
    <property type="term" value="P:strigolactone biosynthetic process"/>
    <property type="evidence" value="ECO:0007669"/>
    <property type="project" value="TreeGrafter"/>
</dbReference>
<reference evidence="3 4" key="1">
    <citation type="submission" date="2024-01" db="EMBL/GenBank/DDBJ databases">
        <title>The complete chloroplast genome sequence of Lithospermum erythrorhizon: insights into the phylogenetic relationship among Boraginaceae species and the maternal lineages of purple gromwells.</title>
        <authorList>
            <person name="Okada T."/>
            <person name="Watanabe K."/>
        </authorList>
    </citation>
    <scope>NUCLEOTIDE SEQUENCE [LARGE SCALE GENOMIC DNA]</scope>
</reference>